<dbReference type="EMBL" id="NWUX01000037">
    <property type="protein sequence ID" value="PCF93543.1"/>
    <property type="molecule type" value="Genomic_DNA"/>
</dbReference>
<protein>
    <submittedName>
        <fullName evidence="2">C4-dicarboxylate ABC transporter substrate-binding protein</fullName>
    </submittedName>
</protein>
<dbReference type="PANTHER" id="PTHR42941:SF1">
    <property type="entry name" value="SLL1037 PROTEIN"/>
    <property type="match status" value="1"/>
</dbReference>
<keyword evidence="1" id="KW-0732">Signal</keyword>
<dbReference type="Proteomes" id="UP000218677">
    <property type="component" value="Unassembled WGS sequence"/>
</dbReference>
<dbReference type="SUPFAM" id="SSF53850">
    <property type="entry name" value="Periplasmic binding protein-like II"/>
    <property type="match status" value="1"/>
</dbReference>
<sequence>MRNKMPKTLALIAGGALVAAATAHAEVDRDGWPSSFTVGTASQGGTFYIYGSGWANLIADQLGGITGGGEVTGGPTQNLALVHAGELAFGLTTLGPADDAMNGRSPLAPGVVMDNACALFPMYETPFSISALASKGITSIADIPDGSRIGFGPAGSTSDVYFPAILEELGVNFERRNGGWSDLGGQLQDGLLDVIAFAAGVPIPAVSQLEVQTNINIIEFTEEEQARVIEAFPVSEFTIPASTYETLEEDARAVSMWNFAIAGCDLPESLVYEVTRLTMENNDRMISIHRSAEESIPENIVYNTVMPFHPGAARWFNENGYEIADDMIRQ</sequence>
<dbReference type="RefSeq" id="WP_096655299.1">
    <property type="nucleotide sequence ID" value="NZ_NWUX01000037.1"/>
</dbReference>
<dbReference type="OrthoDB" id="9776669at2"/>
<evidence type="ECO:0000256" key="1">
    <source>
        <dbReference type="SAM" id="SignalP"/>
    </source>
</evidence>
<keyword evidence="3" id="KW-1185">Reference proteome</keyword>
<feature type="chain" id="PRO_5012630327" evidence="1">
    <location>
        <begin position="26"/>
        <end position="330"/>
    </location>
</feature>
<dbReference type="AlphaFoldDB" id="A0A2A4HHJ5"/>
<organism evidence="2 3">
    <name type="scientific">Vreelandella nigrificans</name>
    <dbReference type="NCBI Taxonomy" id="2042704"/>
    <lineage>
        <taxon>Bacteria</taxon>
        <taxon>Pseudomonadati</taxon>
        <taxon>Pseudomonadota</taxon>
        <taxon>Gammaproteobacteria</taxon>
        <taxon>Oceanospirillales</taxon>
        <taxon>Halomonadaceae</taxon>
        <taxon>Vreelandella</taxon>
    </lineage>
</organism>
<dbReference type="CDD" id="cd13570">
    <property type="entry name" value="PBP2_TAXI_TRAP_like_2"/>
    <property type="match status" value="1"/>
</dbReference>
<dbReference type="NCBIfam" id="TIGR02122">
    <property type="entry name" value="TRAP_TAXI"/>
    <property type="match status" value="1"/>
</dbReference>
<feature type="signal peptide" evidence="1">
    <location>
        <begin position="1"/>
        <end position="25"/>
    </location>
</feature>
<dbReference type="Pfam" id="PF16868">
    <property type="entry name" value="NMT1_3"/>
    <property type="match status" value="1"/>
</dbReference>
<name>A0A2A4HHJ5_9GAMM</name>
<comment type="caution">
    <text evidence="2">The sequence shown here is derived from an EMBL/GenBank/DDBJ whole genome shotgun (WGS) entry which is preliminary data.</text>
</comment>
<gene>
    <name evidence="2" type="ORF">CPA45_21785</name>
</gene>
<dbReference type="Gene3D" id="3.40.190.10">
    <property type="entry name" value="Periplasmic binding protein-like II"/>
    <property type="match status" value="2"/>
</dbReference>
<accession>A0A2A4HHJ5</accession>
<evidence type="ECO:0000313" key="2">
    <source>
        <dbReference type="EMBL" id="PCF93543.1"/>
    </source>
</evidence>
<dbReference type="InterPro" id="IPR011852">
    <property type="entry name" value="TRAP_TAXI"/>
</dbReference>
<reference evidence="3" key="1">
    <citation type="submission" date="2017-09" db="EMBL/GenBank/DDBJ databases">
        <authorList>
            <person name="Cho G.-S."/>
            <person name="Oguntoyinbo F.A."/>
            <person name="Cnockaert M."/>
            <person name="Kabisch J."/>
            <person name="Neve H."/>
            <person name="Bockelmann W."/>
            <person name="Wenning M."/>
            <person name="Franz C.M."/>
            <person name="Vandamme P."/>
        </authorList>
    </citation>
    <scope>NUCLEOTIDE SEQUENCE [LARGE SCALE GENOMIC DNA]</scope>
    <source>
        <strain evidence="3">MBT G8648</strain>
    </source>
</reference>
<dbReference type="PANTHER" id="PTHR42941">
    <property type="entry name" value="SLL1037 PROTEIN"/>
    <property type="match status" value="1"/>
</dbReference>
<proteinExistence type="predicted"/>
<evidence type="ECO:0000313" key="3">
    <source>
        <dbReference type="Proteomes" id="UP000218677"/>
    </source>
</evidence>